<proteinExistence type="predicted"/>
<dbReference type="EMBL" id="FNQC01000001">
    <property type="protein sequence ID" value="SDY47654.1"/>
    <property type="molecule type" value="Genomic_DNA"/>
</dbReference>
<gene>
    <name evidence="1" type="ORF">SAMN05444412_101271</name>
</gene>
<name>A0A1H3K849_9BACT</name>
<keyword evidence="2" id="KW-1185">Reference proteome</keyword>
<dbReference type="Proteomes" id="UP000199663">
    <property type="component" value="Unassembled WGS sequence"/>
</dbReference>
<accession>A0A1H3K849</accession>
<evidence type="ECO:0000313" key="1">
    <source>
        <dbReference type="EMBL" id="SDY47654.1"/>
    </source>
</evidence>
<organism evidence="1 2">
    <name type="scientific">Rhodonellum ikkaensis</name>
    <dbReference type="NCBI Taxonomy" id="336829"/>
    <lineage>
        <taxon>Bacteria</taxon>
        <taxon>Pseudomonadati</taxon>
        <taxon>Bacteroidota</taxon>
        <taxon>Cytophagia</taxon>
        <taxon>Cytophagales</taxon>
        <taxon>Cytophagaceae</taxon>
        <taxon>Rhodonellum</taxon>
    </lineage>
</organism>
<dbReference type="RefSeq" id="WP_019596078.1">
    <property type="nucleotide sequence ID" value="NZ_FNQC01000001.1"/>
</dbReference>
<reference evidence="1 2" key="1">
    <citation type="submission" date="2016-10" db="EMBL/GenBank/DDBJ databases">
        <authorList>
            <person name="Varghese N."/>
            <person name="Submissions S."/>
        </authorList>
    </citation>
    <scope>NUCLEOTIDE SEQUENCE [LARGE SCALE GENOMIC DNA]</scope>
    <source>
        <strain evidence="1 2">DSM 17997</strain>
    </source>
</reference>
<comment type="caution">
    <text evidence="1">The sequence shown here is derived from an EMBL/GenBank/DDBJ whole genome shotgun (WGS) entry which is preliminary data.</text>
</comment>
<evidence type="ECO:0000313" key="2">
    <source>
        <dbReference type="Proteomes" id="UP000199663"/>
    </source>
</evidence>
<protein>
    <submittedName>
        <fullName evidence="1">Lipocalin-like domain-containing protein</fullName>
    </submittedName>
</protein>
<sequence>MRTISLLITLIILLNRPSVEGKWKMVRDESFENILTSPNFQMQDEQQQKALFETFNKILNGFYYDFRKDTVYFTDFKNHEIVELKGIYWIDADTLIIGQTNKIYLQKYIISKLDANELHLKLIHPKDGTVFNSRMMFKKE</sequence>